<proteinExistence type="predicted"/>
<dbReference type="EMBL" id="BK032813">
    <property type="protein sequence ID" value="DAF61559.1"/>
    <property type="molecule type" value="Genomic_DNA"/>
</dbReference>
<evidence type="ECO:0000313" key="1">
    <source>
        <dbReference type="EMBL" id="DAF61559.1"/>
    </source>
</evidence>
<accession>A0A8S5TF06</accession>
<organism evidence="1">
    <name type="scientific">Siphoviridae sp. ctJ0s2</name>
    <dbReference type="NCBI Taxonomy" id="2827834"/>
    <lineage>
        <taxon>Viruses</taxon>
        <taxon>Duplodnaviria</taxon>
        <taxon>Heunggongvirae</taxon>
        <taxon>Uroviricota</taxon>
        <taxon>Caudoviricetes</taxon>
    </lineage>
</organism>
<protein>
    <submittedName>
        <fullName evidence="1">Uncharacterized protein</fullName>
    </submittedName>
</protein>
<name>A0A8S5TF06_9CAUD</name>
<reference evidence="1" key="1">
    <citation type="journal article" date="2021" name="Proc. Natl. Acad. Sci. U.S.A.">
        <title>A Catalog of Tens of Thousands of Viruses from Human Metagenomes Reveals Hidden Associations with Chronic Diseases.</title>
        <authorList>
            <person name="Tisza M.J."/>
            <person name="Buck C.B."/>
        </authorList>
    </citation>
    <scope>NUCLEOTIDE SEQUENCE</scope>
    <source>
        <strain evidence="1">CtJ0s2</strain>
    </source>
</reference>
<sequence>MKKFSISMPSLFDGVCASSLAELWQNVAE</sequence>